<organism evidence="4 5">
    <name type="scientific">Lasiosphaeris hirsuta</name>
    <dbReference type="NCBI Taxonomy" id="260670"/>
    <lineage>
        <taxon>Eukaryota</taxon>
        <taxon>Fungi</taxon>
        <taxon>Dikarya</taxon>
        <taxon>Ascomycota</taxon>
        <taxon>Pezizomycotina</taxon>
        <taxon>Sordariomycetes</taxon>
        <taxon>Sordariomycetidae</taxon>
        <taxon>Sordariales</taxon>
        <taxon>Lasiosphaeriaceae</taxon>
        <taxon>Lasiosphaeris</taxon>
    </lineage>
</organism>
<accession>A0AA40AF19</accession>
<feature type="compositionally biased region" description="Acidic residues" evidence="1">
    <location>
        <begin position="1000"/>
        <end position="1009"/>
    </location>
</feature>
<evidence type="ECO:0000259" key="2">
    <source>
        <dbReference type="Pfam" id="PF00350"/>
    </source>
</evidence>
<dbReference type="InterPro" id="IPR056024">
    <property type="entry name" value="DUF7605"/>
</dbReference>
<name>A0AA40AF19_9PEZI</name>
<comment type="caution">
    <text evidence="4">The sequence shown here is derived from an EMBL/GenBank/DDBJ whole genome shotgun (WGS) entry which is preliminary data.</text>
</comment>
<dbReference type="InterPro" id="IPR018247">
    <property type="entry name" value="EF_Hand_1_Ca_BS"/>
</dbReference>
<protein>
    <recommendedName>
        <fullName evidence="6">Nuclear GTPase SLIP-GC</fullName>
    </recommendedName>
</protein>
<dbReference type="PANTHER" id="PTHR36681">
    <property type="entry name" value="NUCLEAR GTPASE, GERMINAL CENTER-ASSOCIATED, TANDEM DUPLICATE 3"/>
    <property type="match status" value="1"/>
</dbReference>
<feature type="domain" description="Dynamin N-terminal" evidence="2">
    <location>
        <begin position="69"/>
        <end position="299"/>
    </location>
</feature>
<dbReference type="Pfam" id="PF24564">
    <property type="entry name" value="DUF7605"/>
    <property type="match status" value="1"/>
</dbReference>
<feature type="compositionally biased region" description="Basic and acidic residues" evidence="1">
    <location>
        <begin position="974"/>
        <end position="984"/>
    </location>
</feature>
<sequence length="1028" mass="114179">MESFSNLRQLVSVTCPEILEKGVSIGLEVLTTLKEILLELDSLRDSPASQWLRAIENLESRASPTRTIVGVVGNTGAGKSSVISAVLDEERLLPTNCMRACTASPTEISWNPSEDPSELYRAEVEFISAEDWIKDLQSLYSDLLDSNGDVSRDCTNQDTEAGIAYAKIKAVYPKKTKEMLSQATPESLTNEPAIQRVLGTVKNLKAKTAGSIYQQLQVYVDSREKGSERSIEYWPLIKVVRIYTKAAALSTGACLVDLPGVQDSNAARAAVAAKYMMECTGLWIVAPITRAVDDKTAKSLLGDSFRRQLKFDGSFSTVTFICSKTDDISITEASESLGFEEQNAGLWSKIADNKIVTQRIRAQMIEFRTQKYAIVDQLDNNETAWDKWESLGQKLSKGQTVYAPTATEKKRKRKTKPLRSRKNRTPLDSDDDTSESDVIDTSDKENSQSHADSRVPLTDDDIDQKLASLKTERKELRAEKKRLDEKLGDLRAELKRVDAQTEELQVKIKALCIKGRNTYSREAIKKDFAMGIKELDQETVAKEDEANFDPEVDIRDYDAVAESLPVFCVSSRAFQKLAGKLQKDDFNSSGFQSVEDTEVPQLQAHARKLTEHGRAANCRRFLNELMQLLSSMTMWAANDGTRSGLTDGEKQEEETRLRSLLGSIEQELMRAVNECMARVEEAIAENLYKDFDLYIPMAAEAAELTAIGWGLPQSQGGLLWATYKATCKRAGVFAGAAGPRNWNEELFEPISKSIASSWERVFQRRIPASIAGFARDAKLLVETFHCNATERALELGVAHGLGLLSGQLEGHLALISQMPQDVCDLTQEIQREANRSFTPEILNQMMPAYEDCAAESGPGCFMRMKDKMIKHVRACRLSMFRAATDNVKTQLQSMVSRIAEDLFFRIEDLHARLSKDYITVLVGSDVSKNGGMPRLERMLRSEMTALLQKTDASFARVNASPDDGTPDHGMSPGEEVHKPARKDEVEDSDDDNFMSADEMGAIDEDDTVDTVDMAGIGGMGSDDSMDTE</sequence>
<feature type="region of interest" description="Disordered" evidence="1">
    <location>
        <begin position="399"/>
        <end position="463"/>
    </location>
</feature>
<dbReference type="AlphaFoldDB" id="A0AA40AF19"/>
<dbReference type="EMBL" id="JAUKUA010000004">
    <property type="protein sequence ID" value="KAK0714662.1"/>
    <property type="molecule type" value="Genomic_DNA"/>
</dbReference>
<evidence type="ECO:0000313" key="5">
    <source>
        <dbReference type="Proteomes" id="UP001172102"/>
    </source>
</evidence>
<feature type="domain" description="DUF7605" evidence="3">
    <location>
        <begin position="717"/>
        <end position="877"/>
    </location>
</feature>
<dbReference type="InterPro" id="IPR045063">
    <property type="entry name" value="Dynamin_N"/>
</dbReference>
<evidence type="ECO:0000259" key="3">
    <source>
        <dbReference type="Pfam" id="PF24564"/>
    </source>
</evidence>
<feature type="compositionally biased region" description="Acidic residues" evidence="1">
    <location>
        <begin position="428"/>
        <end position="440"/>
    </location>
</feature>
<evidence type="ECO:0008006" key="6">
    <source>
        <dbReference type="Google" id="ProtNLM"/>
    </source>
</evidence>
<dbReference type="InterPro" id="IPR027417">
    <property type="entry name" value="P-loop_NTPase"/>
</dbReference>
<feature type="region of interest" description="Disordered" evidence="1">
    <location>
        <begin position="956"/>
        <end position="1028"/>
    </location>
</feature>
<gene>
    <name evidence="4" type="ORF">B0H67DRAFT_488640</name>
</gene>
<evidence type="ECO:0000256" key="1">
    <source>
        <dbReference type="SAM" id="MobiDB-lite"/>
    </source>
</evidence>
<proteinExistence type="predicted"/>
<dbReference type="SUPFAM" id="SSF52540">
    <property type="entry name" value="P-loop containing nucleoside triphosphate hydrolases"/>
    <property type="match status" value="1"/>
</dbReference>
<reference evidence="4" key="1">
    <citation type="submission" date="2023-06" db="EMBL/GenBank/DDBJ databases">
        <title>Genome-scale phylogeny and comparative genomics of the fungal order Sordariales.</title>
        <authorList>
            <consortium name="Lawrence Berkeley National Laboratory"/>
            <person name="Hensen N."/>
            <person name="Bonometti L."/>
            <person name="Westerberg I."/>
            <person name="Brannstrom I.O."/>
            <person name="Guillou S."/>
            <person name="Cros-Aarteil S."/>
            <person name="Calhoun S."/>
            <person name="Haridas S."/>
            <person name="Kuo A."/>
            <person name="Mondo S."/>
            <person name="Pangilinan J."/>
            <person name="Riley R."/>
            <person name="Labutti K."/>
            <person name="Andreopoulos B."/>
            <person name="Lipzen A."/>
            <person name="Chen C."/>
            <person name="Yanf M."/>
            <person name="Daum C."/>
            <person name="Ng V."/>
            <person name="Clum A."/>
            <person name="Steindorff A."/>
            <person name="Ohm R."/>
            <person name="Martin F."/>
            <person name="Silar P."/>
            <person name="Natvig D."/>
            <person name="Lalanne C."/>
            <person name="Gautier V."/>
            <person name="Ament-Velasquez S.L."/>
            <person name="Kruys A."/>
            <person name="Hutchinson M.I."/>
            <person name="Powell A.J."/>
            <person name="Barry K."/>
            <person name="Miller A.N."/>
            <person name="Grigoriev I.V."/>
            <person name="Debuchy R."/>
            <person name="Gladieux P."/>
            <person name="Thoren M.H."/>
            <person name="Johannesson H."/>
        </authorList>
    </citation>
    <scope>NUCLEOTIDE SEQUENCE</scope>
    <source>
        <strain evidence="4">SMH4607-1</strain>
    </source>
</reference>
<feature type="compositionally biased region" description="Basic and acidic residues" evidence="1">
    <location>
        <begin position="441"/>
        <end position="453"/>
    </location>
</feature>
<dbReference type="Pfam" id="PF00350">
    <property type="entry name" value="Dynamin_N"/>
    <property type="match status" value="1"/>
</dbReference>
<evidence type="ECO:0000313" key="4">
    <source>
        <dbReference type="EMBL" id="KAK0714662.1"/>
    </source>
</evidence>
<keyword evidence="5" id="KW-1185">Reference proteome</keyword>
<dbReference type="Proteomes" id="UP001172102">
    <property type="component" value="Unassembled WGS sequence"/>
</dbReference>
<dbReference type="Gene3D" id="3.40.50.300">
    <property type="entry name" value="P-loop containing nucleotide triphosphate hydrolases"/>
    <property type="match status" value="1"/>
</dbReference>
<feature type="compositionally biased region" description="Basic residues" evidence="1">
    <location>
        <begin position="409"/>
        <end position="424"/>
    </location>
</feature>
<dbReference type="PANTHER" id="PTHR36681:SF3">
    <property type="entry name" value="NUCLEAR GTPASE, GERMINAL CENTER-ASSOCIATED, TANDEM DUPLICATE 3"/>
    <property type="match status" value="1"/>
</dbReference>
<dbReference type="PROSITE" id="PS00018">
    <property type="entry name" value="EF_HAND_1"/>
    <property type="match status" value="1"/>
</dbReference>